<dbReference type="Proteomes" id="UP001272137">
    <property type="component" value="Unassembled WGS sequence"/>
</dbReference>
<dbReference type="EMBL" id="QXCT01000001">
    <property type="protein sequence ID" value="MDW9252978.1"/>
    <property type="molecule type" value="Genomic_DNA"/>
</dbReference>
<evidence type="ECO:0000313" key="2">
    <source>
        <dbReference type="Proteomes" id="UP001272137"/>
    </source>
</evidence>
<comment type="caution">
    <text evidence="1">The sequence shown here is derived from an EMBL/GenBank/DDBJ whole genome shotgun (WGS) entry which is preliminary data.</text>
</comment>
<organism evidence="1 2">
    <name type="scientific">Burkholderia thailandensis</name>
    <dbReference type="NCBI Taxonomy" id="57975"/>
    <lineage>
        <taxon>Bacteria</taxon>
        <taxon>Pseudomonadati</taxon>
        <taxon>Pseudomonadota</taxon>
        <taxon>Betaproteobacteria</taxon>
        <taxon>Burkholderiales</taxon>
        <taxon>Burkholderiaceae</taxon>
        <taxon>Burkholderia</taxon>
        <taxon>pseudomallei group</taxon>
    </lineage>
</organism>
<gene>
    <name evidence="1" type="ORF">C7S16_4514</name>
</gene>
<proteinExistence type="predicted"/>
<dbReference type="AlphaFoldDB" id="A0AAW9CVD9"/>
<reference evidence="1" key="1">
    <citation type="submission" date="2018-08" db="EMBL/GenBank/DDBJ databases">
        <title>Identification of Burkholderia cepacia strains that express a Burkholderia pseudomallei-like capsular polysaccharide.</title>
        <authorList>
            <person name="Burtnick M.N."/>
            <person name="Vongsouvath M."/>
            <person name="Newton P."/>
            <person name="Wuthiekanun V."/>
            <person name="Limmathurotsakul D."/>
            <person name="Brett P.J."/>
            <person name="Chantratita N."/>
            <person name="Dance D.A."/>
        </authorList>
    </citation>
    <scope>NUCLEOTIDE SEQUENCE</scope>
    <source>
        <strain evidence="1">SBXCC001</strain>
    </source>
</reference>
<accession>A0AAW9CVD9</accession>
<name>A0AAW9CVD9_BURTH</name>
<protein>
    <submittedName>
        <fullName evidence="1">Uncharacterized protein</fullName>
    </submittedName>
</protein>
<evidence type="ECO:0000313" key="1">
    <source>
        <dbReference type="EMBL" id="MDW9252978.1"/>
    </source>
</evidence>
<sequence length="44" mass="4905">MYSRRFGPKGTSAARPNDSSKIIEIIDFNMAIIQLMSIGLLSFN</sequence>